<dbReference type="GeneID" id="5982143"/>
<name>Q0TZP1_PHANO</name>
<evidence type="ECO:0000313" key="2">
    <source>
        <dbReference type="EMBL" id="EAT77595.1"/>
    </source>
</evidence>
<evidence type="ECO:0008006" key="4">
    <source>
        <dbReference type="Google" id="ProtNLM"/>
    </source>
</evidence>
<reference evidence="3" key="1">
    <citation type="journal article" date="2007" name="Plant Cell">
        <title>Dothideomycete-plant interactions illuminated by genome sequencing and EST analysis of the wheat pathogen Stagonospora nodorum.</title>
        <authorList>
            <person name="Hane J.K."/>
            <person name="Lowe R.G."/>
            <person name="Solomon P.S."/>
            <person name="Tan K.C."/>
            <person name="Schoch C.L."/>
            <person name="Spatafora J.W."/>
            <person name="Crous P.W."/>
            <person name="Kodira C."/>
            <person name="Birren B.W."/>
            <person name="Galagan J.E."/>
            <person name="Torriani S.F."/>
            <person name="McDonald B.A."/>
            <person name="Oliver R.P."/>
        </authorList>
    </citation>
    <scope>NUCLEOTIDE SEQUENCE [LARGE SCALE GENOMIC DNA]</scope>
    <source>
        <strain evidence="3">SN15 / ATCC MYA-4574 / FGSC 10173</strain>
    </source>
</reference>
<sequence>MVFSNFILHQLALLAVIAPTTLGSSCTWARCECIDSGADAIVDTTYVDYTKCNGNVGTTSSSLSCITGGRPDGCIFNSDKFTVLGNTFNKNDYSHRRDNLADSVTCAFACA</sequence>
<dbReference type="RefSeq" id="XP_001805215.1">
    <property type="nucleotide sequence ID" value="XM_001805163.1"/>
</dbReference>
<evidence type="ECO:0000256" key="1">
    <source>
        <dbReference type="SAM" id="SignalP"/>
    </source>
</evidence>
<accession>Q0TZP1</accession>
<keyword evidence="1" id="KW-0732">Signal</keyword>
<gene>
    <name evidence="2" type="ORF">SNOG_15052</name>
</gene>
<dbReference type="InParanoid" id="Q0TZP1"/>
<dbReference type="Proteomes" id="UP000001055">
    <property type="component" value="Unassembled WGS sequence"/>
</dbReference>
<dbReference type="KEGG" id="pno:SNOG_15052"/>
<evidence type="ECO:0000313" key="3">
    <source>
        <dbReference type="Proteomes" id="UP000001055"/>
    </source>
</evidence>
<feature type="chain" id="PRO_5004177462" description="Killer toxin Kp4 domain-containing protein" evidence="1">
    <location>
        <begin position="24"/>
        <end position="111"/>
    </location>
</feature>
<dbReference type="AlphaFoldDB" id="Q0TZP1"/>
<dbReference type="VEuPathDB" id="FungiDB:JI435_437220"/>
<dbReference type="EMBL" id="CH445359">
    <property type="protein sequence ID" value="EAT77595.1"/>
    <property type="molecule type" value="Genomic_DNA"/>
</dbReference>
<protein>
    <recommendedName>
        <fullName evidence="4">Killer toxin Kp4 domain-containing protein</fullName>
    </recommendedName>
</protein>
<organism evidence="2 3">
    <name type="scientific">Phaeosphaeria nodorum (strain SN15 / ATCC MYA-4574 / FGSC 10173)</name>
    <name type="common">Glume blotch fungus</name>
    <name type="synonym">Parastagonospora nodorum</name>
    <dbReference type="NCBI Taxonomy" id="321614"/>
    <lineage>
        <taxon>Eukaryota</taxon>
        <taxon>Fungi</taxon>
        <taxon>Dikarya</taxon>
        <taxon>Ascomycota</taxon>
        <taxon>Pezizomycotina</taxon>
        <taxon>Dothideomycetes</taxon>
        <taxon>Pleosporomycetidae</taxon>
        <taxon>Pleosporales</taxon>
        <taxon>Pleosporineae</taxon>
        <taxon>Phaeosphaeriaceae</taxon>
        <taxon>Parastagonospora</taxon>
    </lineage>
</organism>
<feature type="signal peptide" evidence="1">
    <location>
        <begin position="1"/>
        <end position="23"/>
    </location>
</feature>
<proteinExistence type="predicted"/>